<evidence type="ECO:0000313" key="2">
    <source>
        <dbReference type="Proteomes" id="UP001147653"/>
    </source>
</evidence>
<accession>A0A9X3SI91</accession>
<name>A0A9X3SI91_9ACTN</name>
<reference evidence="1" key="1">
    <citation type="submission" date="2022-10" db="EMBL/GenBank/DDBJ databases">
        <title>The WGS of Solirubrobacter phytolaccae KCTC 29190.</title>
        <authorList>
            <person name="Jiang Z."/>
        </authorList>
    </citation>
    <scope>NUCLEOTIDE SEQUENCE</scope>
    <source>
        <strain evidence="1">KCTC 29190</strain>
    </source>
</reference>
<dbReference type="Proteomes" id="UP001147653">
    <property type="component" value="Unassembled WGS sequence"/>
</dbReference>
<evidence type="ECO:0000313" key="1">
    <source>
        <dbReference type="EMBL" id="MDA0184052.1"/>
    </source>
</evidence>
<dbReference type="RefSeq" id="WP_270028469.1">
    <property type="nucleotide sequence ID" value="NZ_JAPDDP010000067.1"/>
</dbReference>
<gene>
    <name evidence="1" type="ORF">OJ997_27335</name>
</gene>
<proteinExistence type="predicted"/>
<dbReference type="AlphaFoldDB" id="A0A9X3SI91"/>
<organism evidence="1 2">
    <name type="scientific">Solirubrobacter phytolaccae</name>
    <dbReference type="NCBI Taxonomy" id="1404360"/>
    <lineage>
        <taxon>Bacteria</taxon>
        <taxon>Bacillati</taxon>
        <taxon>Actinomycetota</taxon>
        <taxon>Thermoleophilia</taxon>
        <taxon>Solirubrobacterales</taxon>
        <taxon>Solirubrobacteraceae</taxon>
        <taxon>Solirubrobacter</taxon>
    </lineage>
</organism>
<protein>
    <submittedName>
        <fullName evidence="1">Uncharacterized protein</fullName>
    </submittedName>
</protein>
<keyword evidence="2" id="KW-1185">Reference proteome</keyword>
<comment type="caution">
    <text evidence="1">The sequence shown here is derived from an EMBL/GenBank/DDBJ whole genome shotgun (WGS) entry which is preliminary data.</text>
</comment>
<sequence>MTTSGDEVVWHDFALSYPDHVAGTWVHETGPFAGWEAIRFSADTYTSVIEQRPPAVTQFPDARPGRVVQALGRGLRHLRRVTP</sequence>
<dbReference type="EMBL" id="JAPDDP010000067">
    <property type="protein sequence ID" value="MDA0184052.1"/>
    <property type="molecule type" value="Genomic_DNA"/>
</dbReference>